<dbReference type="EMBL" id="PGCI01000696">
    <property type="protein sequence ID" value="PLW20561.1"/>
    <property type="molecule type" value="Genomic_DNA"/>
</dbReference>
<comment type="caution">
    <text evidence="2">The sequence shown here is derived from an EMBL/GenBank/DDBJ whole genome shotgun (WGS) entry which is preliminary data.</text>
</comment>
<feature type="compositionally biased region" description="Polar residues" evidence="1">
    <location>
        <begin position="39"/>
        <end position="57"/>
    </location>
</feature>
<gene>
    <name evidence="2" type="ORF">PCASD_16934</name>
</gene>
<reference evidence="2 3" key="1">
    <citation type="submission" date="2017-11" db="EMBL/GenBank/DDBJ databases">
        <title>De novo assembly and phasing of dikaryotic genomes from two isolates of Puccinia coronata f. sp. avenae, the causal agent of oat crown rust.</title>
        <authorList>
            <person name="Miller M.E."/>
            <person name="Zhang Y."/>
            <person name="Omidvar V."/>
            <person name="Sperschneider J."/>
            <person name="Schwessinger B."/>
            <person name="Raley C."/>
            <person name="Palmer J.M."/>
            <person name="Garnica D."/>
            <person name="Upadhyaya N."/>
            <person name="Rathjen J."/>
            <person name="Taylor J.M."/>
            <person name="Park R.F."/>
            <person name="Dodds P.N."/>
            <person name="Hirsch C.D."/>
            <person name="Kianian S.F."/>
            <person name="Figueroa M."/>
        </authorList>
    </citation>
    <scope>NUCLEOTIDE SEQUENCE [LARGE SCALE GENOMIC DNA]</scope>
    <source>
        <strain evidence="2">12SD80</strain>
    </source>
</reference>
<evidence type="ECO:0000313" key="2">
    <source>
        <dbReference type="EMBL" id="PLW20561.1"/>
    </source>
</evidence>
<evidence type="ECO:0000256" key="1">
    <source>
        <dbReference type="SAM" id="MobiDB-lite"/>
    </source>
</evidence>
<dbReference type="AlphaFoldDB" id="A0A2N5T4X6"/>
<accession>A0A2N5T4X6</accession>
<sequence length="57" mass="6353">MEWRRPPYTILLGVKNPMDKTTKTHQNQLTADGPPGQLAATTWGPSTRTQETPYRGG</sequence>
<evidence type="ECO:0000313" key="3">
    <source>
        <dbReference type="Proteomes" id="UP000235392"/>
    </source>
</evidence>
<dbReference type="Proteomes" id="UP000235392">
    <property type="component" value="Unassembled WGS sequence"/>
</dbReference>
<proteinExistence type="predicted"/>
<organism evidence="2 3">
    <name type="scientific">Puccinia coronata f. sp. avenae</name>
    <dbReference type="NCBI Taxonomy" id="200324"/>
    <lineage>
        <taxon>Eukaryota</taxon>
        <taxon>Fungi</taxon>
        <taxon>Dikarya</taxon>
        <taxon>Basidiomycota</taxon>
        <taxon>Pucciniomycotina</taxon>
        <taxon>Pucciniomycetes</taxon>
        <taxon>Pucciniales</taxon>
        <taxon>Pucciniaceae</taxon>
        <taxon>Puccinia</taxon>
    </lineage>
</organism>
<feature type="region of interest" description="Disordered" evidence="1">
    <location>
        <begin position="17"/>
        <end position="57"/>
    </location>
</feature>
<protein>
    <submittedName>
        <fullName evidence="2">Uncharacterized protein</fullName>
    </submittedName>
</protein>
<name>A0A2N5T4X6_9BASI</name>